<accession>A0A2S7JZS1</accession>
<comment type="subcellular location">
    <subcellularLocation>
        <location evidence="1">Endomembrane system</location>
        <topology evidence="1">Multi-pass membrane protein</topology>
    </subcellularLocation>
</comment>
<protein>
    <recommendedName>
        <fullName evidence="8">GMP synthase</fullName>
    </recommendedName>
</protein>
<proteinExistence type="predicted"/>
<feature type="transmembrane region" description="Helical" evidence="5">
    <location>
        <begin position="47"/>
        <end position="73"/>
    </location>
</feature>
<dbReference type="EMBL" id="PJCH01000017">
    <property type="protein sequence ID" value="PQA85752.1"/>
    <property type="molecule type" value="Genomic_DNA"/>
</dbReference>
<name>A0A2S7JZS1_9PROT</name>
<dbReference type="AlphaFoldDB" id="A0A2S7JZS1"/>
<keyword evidence="3 5" id="KW-1133">Transmembrane helix</keyword>
<feature type="transmembrane region" description="Helical" evidence="5">
    <location>
        <begin position="221"/>
        <end position="243"/>
    </location>
</feature>
<evidence type="ECO:0000256" key="1">
    <source>
        <dbReference type="ARBA" id="ARBA00004127"/>
    </source>
</evidence>
<dbReference type="Proteomes" id="UP000239504">
    <property type="component" value="Unassembled WGS sequence"/>
</dbReference>
<evidence type="ECO:0000313" key="7">
    <source>
        <dbReference type="Proteomes" id="UP000239504"/>
    </source>
</evidence>
<evidence type="ECO:0000313" key="6">
    <source>
        <dbReference type="EMBL" id="PQA85752.1"/>
    </source>
</evidence>
<sequence length="249" mass="26389">MDPTASQQEIEHGHSPAAIAERLKDGPTVSYLRDWVLGGIDGAVTTFAVVAGVAGAELSIGVILILGAANLIADGFSMAAGNYSGVKAEKDDYQRLREMESRHIALTPEGEREEIRQIFAAKGFEGDDLERAVEIITESHDRWISVMLEEEFGAPKVERSAIMAGAATFAAFFICGAVPLLPFLFGAGANALAAAVVMTGFVFLGIGAMKSKWSTARWWTSALETFTIGMAAAGFAYVIGALLKGWVGV</sequence>
<dbReference type="GO" id="GO:0005384">
    <property type="term" value="F:manganese ion transmembrane transporter activity"/>
    <property type="evidence" value="ECO:0007669"/>
    <property type="project" value="InterPro"/>
</dbReference>
<keyword evidence="4 5" id="KW-0472">Membrane</keyword>
<evidence type="ECO:0000256" key="4">
    <source>
        <dbReference type="ARBA" id="ARBA00023136"/>
    </source>
</evidence>
<evidence type="ECO:0000256" key="5">
    <source>
        <dbReference type="SAM" id="Phobius"/>
    </source>
</evidence>
<organism evidence="6 7">
    <name type="scientific">Hyphococcus luteus</name>
    <dbReference type="NCBI Taxonomy" id="2058213"/>
    <lineage>
        <taxon>Bacteria</taxon>
        <taxon>Pseudomonadati</taxon>
        <taxon>Pseudomonadota</taxon>
        <taxon>Alphaproteobacteria</taxon>
        <taxon>Parvularculales</taxon>
        <taxon>Parvularculaceae</taxon>
        <taxon>Hyphococcus</taxon>
    </lineage>
</organism>
<dbReference type="InterPro" id="IPR008217">
    <property type="entry name" value="Ccc1_fam"/>
</dbReference>
<keyword evidence="7" id="KW-1185">Reference proteome</keyword>
<reference evidence="6 7" key="1">
    <citation type="submission" date="2017-12" db="EMBL/GenBank/DDBJ databases">
        <authorList>
            <person name="Hurst M.R.H."/>
        </authorList>
    </citation>
    <scope>NUCLEOTIDE SEQUENCE [LARGE SCALE GENOMIC DNA]</scope>
    <source>
        <strain evidence="6 7">SY-3-19</strain>
    </source>
</reference>
<dbReference type="OrthoDB" id="5506246at2"/>
<dbReference type="PANTHER" id="PTHR31851">
    <property type="entry name" value="FE(2+)/MN(2+) TRANSPORTER PCL1"/>
    <property type="match status" value="1"/>
</dbReference>
<feature type="transmembrane region" description="Helical" evidence="5">
    <location>
        <begin position="191"/>
        <end position="209"/>
    </location>
</feature>
<dbReference type="GO" id="GO:0012505">
    <property type="term" value="C:endomembrane system"/>
    <property type="evidence" value="ECO:0007669"/>
    <property type="project" value="UniProtKB-SubCell"/>
</dbReference>
<feature type="transmembrane region" description="Helical" evidence="5">
    <location>
        <begin position="161"/>
        <end position="185"/>
    </location>
</feature>
<comment type="caution">
    <text evidence="6">The sequence shown here is derived from an EMBL/GenBank/DDBJ whole genome shotgun (WGS) entry which is preliminary data.</text>
</comment>
<evidence type="ECO:0008006" key="8">
    <source>
        <dbReference type="Google" id="ProtNLM"/>
    </source>
</evidence>
<dbReference type="GO" id="GO:0030026">
    <property type="term" value="P:intracellular manganese ion homeostasis"/>
    <property type="evidence" value="ECO:0007669"/>
    <property type="project" value="InterPro"/>
</dbReference>
<evidence type="ECO:0000256" key="3">
    <source>
        <dbReference type="ARBA" id="ARBA00022989"/>
    </source>
</evidence>
<dbReference type="Pfam" id="PF01988">
    <property type="entry name" value="VIT1"/>
    <property type="match status" value="1"/>
</dbReference>
<evidence type="ECO:0000256" key="2">
    <source>
        <dbReference type="ARBA" id="ARBA00022692"/>
    </source>
</evidence>
<keyword evidence="2 5" id="KW-0812">Transmembrane</keyword>
<gene>
    <name evidence="6" type="ORF">CW354_20630</name>
</gene>